<proteinExistence type="predicted"/>
<protein>
    <recommendedName>
        <fullName evidence="3">C2H2-type domain-containing protein</fullName>
    </recommendedName>
</protein>
<evidence type="ECO:0000313" key="1">
    <source>
        <dbReference type="EMBL" id="KAK6987444.1"/>
    </source>
</evidence>
<accession>A0AAV9ZM58</accession>
<name>A0AAV9ZM58_9AGAR</name>
<dbReference type="EMBL" id="JAWWNJ010000131">
    <property type="protein sequence ID" value="KAK6987444.1"/>
    <property type="molecule type" value="Genomic_DNA"/>
</dbReference>
<dbReference type="Proteomes" id="UP001362999">
    <property type="component" value="Unassembled WGS sequence"/>
</dbReference>
<evidence type="ECO:0000313" key="2">
    <source>
        <dbReference type="Proteomes" id="UP001362999"/>
    </source>
</evidence>
<keyword evidence="2" id="KW-1185">Reference proteome</keyword>
<evidence type="ECO:0008006" key="3">
    <source>
        <dbReference type="Google" id="ProtNLM"/>
    </source>
</evidence>
<gene>
    <name evidence="1" type="ORF">R3P38DRAFT_3291839</name>
</gene>
<organism evidence="1 2">
    <name type="scientific">Favolaschia claudopus</name>
    <dbReference type="NCBI Taxonomy" id="2862362"/>
    <lineage>
        <taxon>Eukaryota</taxon>
        <taxon>Fungi</taxon>
        <taxon>Dikarya</taxon>
        <taxon>Basidiomycota</taxon>
        <taxon>Agaricomycotina</taxon>
        <taxon>Agaricomycetes</taxon>
        <taxon>Agaricomycetidae</taxon>
        <taxon>Agaricales</taxon>
        <taxon>Marasmiineae</taxon>
        <taxon>Mycenaceae</taxon>
        <taxon>Favolaschia</taxon>
    </lineage>
</organism>
<sequence>MAPQDENDLQKFPSESETLLGLGLKMWLPESFENGAAGVAPFEDLDPQGPSDAIGGNEAAVATYIDAPLSSLPYPFPIAQNLESTQYYDSWEDFHGFGFGYDVRTDPAFNALCDDTELFFTKRNESYPLSTPDVEVPPMFLGMPPVDVAHADNATPYTPDEETIALLNDIHPYCYALPPGLVPNPAAPYGEVASYQSTEPSPSFVSSSTAPTYPESHVADGGLGVSDYTLHSDGHLAPACTLTTPATTPLDSFTANQLPASSGPIRAHRPHHNAAPYRQVISSPHHPGGGHLLSSCAASGRIALDELEQRMADARSAIRALAPVQCMWDDPAHSGCSELVKPEDMYLHIGKAHEVPTSGLSKVVCRWSGCGDTVQASSLRKHITSKKHCETRVKCYSCGRGYARLEALKEHLVGRVQPRRQRDNSGRK</sequence>
<dbReference type="AlphaFoldDB" id="A0AAV9ZM58"/>
<reference evidence="1 2" key="1">
    <citation type="journal article" date="2024" name="J Genomics">
        <title>Draft genome sequencing and assembly of Favolaschia claudopus CIRM-BRFM 2984 isolated from oak limbs.</title>
        <authorList>
            <person name="Navarro D."/>
            <person name="Drula E."/>
            <person name="Chaduli D."/>
            <person name="Cazenave R."/>
            <person name="Ahrendt S."/>
            <person name="Wang J."/>
            <person name="Lipzen A."/>
            <person name="Daum C."/>
            <person name="Barry K."/>
            <person name="Grigoriev I.V."/>
            <person name="Favel A."/>
            <person name="Rosso M.N."/>
            <person name="Martin F."/>
        </authorList>
    </citation>
    <scope>NUCLEOTIDE SEQUENCE [LARGE SCALE GENOMIC DNA]</scope>
    <source>
        <strain evidence="1 2">CIRM-BRFM 2984</strain>
    </source>
</reference>
<comment type="caution">
    <text evidence="1">The sequence shown here is derived from an EMBL/GenBank/DDBJ whole genome shotgun (WGS) entry which is preliminary data.</text>
</comment>